<evidence type="ECO:0000313" key="6">
    <source>
        <dbReference type="Proteomes" id="UP000295781"/>
    </source>
</evidence>
<protein>
    <submittedName>
        <fullName evidence="5">Aminotransferase class III</fullName>
    </submittedName>
</protein>
<dbReference type="InterPro" id="IPR015421">
    <property type="entry name" value="PyrdxlP-dep_Trfase_major"/>
</dbReference>
<evidence type="ECO:0000313" key="5">
    <source>
        <dbReference type="EMBL" id="AUX23112.1"/>
    </source>
</evidence>
<proteinExistence type="inferred from homology"/>
<feature type="region of interest" description="Disordered" evidence="4">
    <location>
        <begin position="1"/>
        <end position="20"/>
    </location>
</feature>
<evidence type="ECO:0000256" key="1">
    <source>
        <dbReference type="ARBA" id="ARBA00001933"/>
    </source>
</evidence>
<dbReference type="GO" id="GO:0008483">
    <property type="term" value="F:transaminase activity"/>
    <property type="evidence" value="ECO:0007669"/>
    <property type="project" value="UniProtKB-KW"/>
</dbReference>
<keyword evidence="2 3" id="KW-0663">Pyridoxal phosphate</keyword>
<evidence type="ECO:0000256" key="3">
    <source>
        <dbReference type="RuleBase" id="RU003560"/>
    </source>
</evidence>
<name>A0A4V0NDL7_SORCE</name>
<organism evidence="5 6">
    <name type="scientific">Sorangium cellulosum</name>
    <name type="common">Polyangium cellulosum</name>
    <dbReference type="NCBI Taxonomy" id="56"/>
    <lineage>
        <taxon>Bacteria</taxon>
        <taxon>Pseudomonadati</taxon>
        <taxon>Myxococcota</taxon>
        <taxon>Polyangia</taxon>
        <taxon>Polyangiales</taxon>
        <taxon>Polyangiaceae</taxon>
        <taxon>Sorangium</taxon>
    </lineage>
</organism>
<dbReference type="Gene3D" id="3.90.1150.10">
    <property type="entry name" value="Aspartate Aminotransferase, domain 1"/>
    <property type="match status" value="1"/>
</dbReference>
<keyword evidence="5" id="KW-0032">Aminotransferase</keyword>
<evidence type="ECO:0000256" key="2">
    <source>
        <dbReference type="ARBA" id="ARBA00022898"/>
    </source>
</evidence>
<keyword evidence="5" id="KW-0808">Transferase</keyword>
<dbReference type="GO" id="GO:0030170">
    <property type="term" value="F:pyridoxal phosphate binding"/>
    <property type="evidence" value="ECO:0007669"/>
    <property type="project" value="InterPro"/>
</dbReference>
<dbReference type="InterPro" id="IPR015424">
    <property type="entry name" value="PyrdxlP-dep_Trfase"/>
</dbReference>
<dbReference type="Pfam" id="PF00202">
    <property type="entry name" value="Aminotran_3"/>
    <property type="match status" value="2"/>
</dbReference>
<dbReference type="PANTHER" id="PTHR43713:SF3">
    <property type="entry name" value="GLUTAMATE-1-SEMIALDEHYDE 2,1-AMINOMUTASE 1, CHLOROPLASTIC-RELATED"/>
    <property type="match status" value="1"/>
</dbReference>
<sequence length="440" mass="48060">MTTQTIDAGTRTPGRELPRRAGDALRLDRSNALLAEARRLIPGVTQSLMKRPEMFSLGSFPVYLEGGEGALVRDVDGNQYIDYICGLGANTLGHNHPAVVRALLERLDRGLLHSLPTEIEVTATQELISLIPGAEMARFFKTGADATSAAIRLARHVTGKEKVVTIGYNGWHDHFMFDTPGVPAVLREYTYRMPLMAEADEAPLLDLIAKEGSELALVLLSLPYKRCVSAEFLRTLKARCHERGVLFVLDEVVTGFRLALGGAQEYYGITADFVCLSKGIAAGMPLSAIAGPREVMSKLSELQVSTTFGGEMLSLEVCKAALREYRDTDYIARIAALGRRLREGINERAARAGFPLRVLGYDAIPFFLFADDLALHTRRAEPFVGAMARRGVLLRRDVNFLCGAHTEAQIDHTIDAAHDALLEMASRGLLEPGAGDRARG</sequence>
<accession>A0A4V0NDL7</accession>
<dbReference type="OrthoDB" id="9801052at2"/>
<dbReference type="SUPFAM" id="SSF53383">
    <property type="entry name" value="PLP-dependent transferases"/>
    <property type="match status" value="1"/>
</dbReference>
<dbReference type="RefSeq" id="WP_129348174.1">
    <property type="nucleotide sequence ID" value="NZ_CP012670.1"/>
</dbReference>
<dbReference type="PANTHER" id="PTHR43713">
    <property type="entry name" value="GLUTAMATE-1-SEMIALDEHYDE 2,1-AMINOMUTASE"/>
    <property type="match status" value="1"/>
</dbReference>
<comment type="cofactor">
    <cofactor evidence="1">
        <name>pyridoxal 5'-phosphate</name>
        <dbReference type="ChEBI" id="CHEBI:597326"/>
    </cofactor>
</comment>
<dbReference type="InterPro" id="IPR015422">
    <property type="entry name" value="PyrdxlP-dep_Trfase_small"/>
</dbReference>
<dbReference type="EMBL" id="CP012670">
    <property type="protein sequence ID" value="AUX23112.1"/>
    <property type="molecule type" value="Genomic_DNA"/>
</dbReference>
<gene>
    <name evidence="5" type="ORF">SOCEGT47_036310</name>
</gene>
<dbReference type="PROSITE" id="PS00600">
    <property type="entry name" value="AA_TRANSFER_CLASS_3"/>
    <property type="match status" value="1"/>
</dbReference>
<dbReference type="InterPro" id="IPR005814">
    <property type="entry name" value="Aminotrans_3"/>
</dbReference>
<dbReference type="Proteomes" id="UP000295781">
    <property type="component" value="Chromosome"/>
</dbReference>
<dbReference type="InterPro" id="IPR049704">
    <property type="entry name" value="Aminotrans_3_PPA_site"/>
</dbReference>
<dbReference type="AlphaFoldDB" id="A0A4V0NDL7"/>
<evidence type="ECO:0000256" key="4">
    <source>
        <dbReference type="SAM" id="MobiDB-lite"/>
    </source>
</evidence>
<comment type="similarity">
    <text evidence="3">Belongs to the class-III pyridoxal-phosphate-dependent aminotransferase family.</text>
</comment>
<reference evidence="5 6" key="1">
    <citation type="submission" date="2015-09" db="EMBL/GenBank/DDBJ databases">
        <title>Sorangium comparison.</title>
        <authorList>
            <person name="Zaburannyi N."/>
            <person name="Bunk B."/>
            <person name="Overmann J."/>
            <person name="Mueller R."/>
        </authorList>
    </citation>
    <scope>NUCLEOTIDE SEQUENCE [LARGE SCALE GENOMIC DNA]</scope>
    <source>
        <strain evidence="5 6">So ceGT47</strain>
    </source>
</reference>
<dbReference type="Gene3D" id="3.40.640.10">
    <property type="entry name" value="Type I PLP-dependent aspartate aminotransferase-like (Major domain)"/>
    <property type="match status" value="1"/>
</dbReference>